<feature type="transmembrane region" description="Helical" evidence="1">
    <location>
        <begin position="37"/>
        <end position="55"/>
    </location>
</feature>
<evidence type="ECO:0000256" key="1">
    <source>
        <dbReference type="SAM" id="Phobius"/>
    </source>
</evidence>
<keyword evidence="1" id="KW-1133">Transmembrane helix</keyword>
<reference evidence="2" key="1">
    <citation type="submission" date="2015-12" db="EMBL/GenBank/DDBJ databases">
        <title>Gene expression during late stages of embryo sac development: a critical building block for successful pollen-pistil interactions.</title>
        <authorList>
            <person name="Liu Y."/>
            <person name="Joly V."/>
            <person name="Sabar M."/>
            <person name="Matton D.P."/>
        </authorList>
    </citation>
    <scope>NUCLEOTIDE SEQUENCE</scope>
</reference>
<protein>
    <submittedName>
        <fullName evidence="2">Putative ovule protein</fullName>
    </submittedName>
</protein>
<evidence type="ECO:0000313" key="2">
    <source>
        <dbReference type="EMBL" id="JAP06489.1"/>
    </source>
</evidence>
<keyword evidence="1" id="KW-0812">Transmembrane</keyword>
<accession>A0A0V0GFM5</accession>
<feature type="transmembrane region" description="Helical" evidence="1">
    <location>
        <begin position="12"/>
        <end position="31"/>
    </location>
</feature>
<name>A0A0V0GFM5_SOLCH</name>
<dbReference type="AlphaFoldDB" id="A0A0V0GFM5"/>
<keyword evidence="1" id="KW-0472">Membrane</keyword>
<proteinExistence type="predicted"/>
<feature type="non-terminal residue" evidence="2">
    <location>
        <position position="1"/>
    </location>
</feature>
<dbReference type="EMBL" id="GEDG01041139">
    <property type="protein sequence ID" value="JAP06489.1"/>
    <property type="molecule type" value="Transcribed_RNA"/>
</dbReference>
<organism evidence="2">
    <name type="scientific">Solanum chacoense</name>
    <name type="common">Chaco potato</name>
    <dbReference type="NCBI Taxonomy" id="4108"/>
    <lineage>
        <taxon>Eukaryota</taxon>
        <taxon>Viridiplantae</taxon>
        <taxon>Streptophyta</taxon>
        <taxon>Embryophyta</taxon>
        <taxon>Tracheophyta</taxon>
        <taxon>Spermatophyta</taxon>
        <taxon>Magnoliopsida</taxon>
        <taxon>eudicotyledons</taxon>
        <taxon>Gunneridae</taxon>
        <taxon>Pentapetalae</taxon>
        <taxon>asterids</taxon>
        <taxon>lamiids</taxon>
        <taxon>Solanales</taxon>
        <taxon>Solanaceae</taxon>
        <taxon>Solanoideae</taxon>
        <taxon>Solaneae</taxon>
        <taxon>Solanum</taxon>
    </lineage>
</organism>
<sequence length="60" mass="6688">SDVMENMAPFRFFLGKMIQMIIGSFSTSASLSSPIKHLLYMAMILTAAGHILSLLERQLK</sequence>